<evidence type="ECO:0000259" key="9">
    <source>
        <dbReference type="Pfam" id="PF00593"/>
    </source>
</evidence>
<dbReference type="PANTHER" id="PTHR30069">
    <property type="entry name" value="TONB-DEPENDENT OUTER MEMBRANE RECEPTOR"/>
    <property type="match status" value="1"/>
</dbReference>
<dbReference type="GO" id="GO:0009279">
    <property type="term" value="C:cell outer membrane"/>
    <property type="evidence" value="ECO:0007669"/>
    <property type="project" value="UniProtKB-SubCell"/>
</dbReference>
<dbReference type="GO" id="GO:0044718">
    <property type="term" value="P:siderophore transmembrane transport"/>
    <property type="evidence" value="ECO:0007669"/>
    <property type="project" value="TreeGrafter"/>
</dbReference>
<dbReference type="Gene3D" id="2.40.170.20">
    <property type="entry name" value="TonB-dependent receptor, beta-barrel domain"/>
    <property type="match status" value="1"/>
</dbReference>
<keyword evidence="3 8" id="KW-1134">Transmembrane beta strand</keyword>
<proteinExistence type="inferred from homology"/>
<keyword evidence="7 8" id="KW-0998">Cell outer membrane</keyword>
<dbReference type="AlphaFoldDB" id="A0A9X2Z5L3"/>
<evidence type="ECO:0000256" key="3">
    <source>
        <dbReference type="ARBA" id="ARBA00022452"/>
    </source>
</evidence>
<keyword evidence="2 8" id="KW-0813">Transport</keyword>
<evidence type="ECO:0000256" key="6">
    <source>
        <dbReference type="ARBA" id="ARBA00023136"/>
    </source>
</evidence>
<evidence type="ECO:0000256" key="1">
    <source>
        <dbReference type="ARBA" id="ARBA00004571"/>
    </source>
</evidence>
<comment type="similarity">
    <text evidence="8">Belongs to the TonB-dependent receptor family.</text>
</comment>
<keyword evidence="6 8" id="KW-0472">Membrane</keyword>
<gene>
    <name evidence="10" type="ORF">GGP83_002926</name>
</gene>
<evidence type="ECO:0000313" key="10">
    <source>
        <dbReference type="EMBL" id="MCS3952953.1"/>
    </source>
</evidence>
<dbReference type="InterPro" id="IPR000531">
    <property type="entry name" value="Beta-barrel_TonB"/>
</dbReference>
<evidence type="ECO:0000256" key="4">
    <source>
        <dbReference type="ARBA" id="ARBA00022692"/>
    </source>
</evidence>
<feature type="domain" description="TonB-dependent receptor-like beta-barrel" evidence="9">
    <location>
        <begin position="3"/>
        <end position="365"/>
    </location>
</feature>
<sequence>MRYEHTDLLGSEVSAQAYVQDFKTYYGYSTFFPGGGQPLIESTKYGLRLDATTPLGWTQGSQLLWGVDALRDQTAQPLADGRTFAPEMTQASAAPFVQLRVPLAERLTLRGGARYEALSVDVVDFTTLRPQFDTDGDGTPDQRNDVEGGTLTYDNLAFNAGVVFTVAKPVDLFASFQQGFAVSEIGRVLRSTVAESVEVLNPEARTVNSYEVGARVATQSLTASATGYYTTSDLGSSYGSDFEIIRSPEHVYGLEATTDLQVIDPLAVGGTFSWVKGKRDADDNGSYETPLPGNRIPPEKITGYVEVTPLDGWTGRLQLLYSGSRDAFPSSSAYAKGEVSPYTVVDLSSRVDVGPGALTIGIENLFDNYYFPVRSQYPALDDSYTPGRGRNVTLSYSVTW</sequence>
<dbReference type="InterPro" id="IPR039426">
    <property type="entry name" value="TonB-dep_rcpt-like"/>
</dbReference>
<dbReference type="GO" id="GO:0015344">
    <property type="term" value="F:siderophore uptake transmembrane transporter activity"/>
    <property type="evidence" value="ECO:0007669"/>
    <property type="project" value="TreeGrafter"/>
</dbReference>
<organism evidence="10 11">
    <name type="scientific">Salinibacter ruber</name>
    <dbReference type="NCBI Taxonomy" id="146919"/>
    <lineage>
        <taxon>Bacteria</taxon>
        <taxon>Pseudomonadati</taxon>
        <taxon>Rhodothermota</taxon>
        <taxon>Rhodothermia</taxon>
        <taxon>Rhodothermales</taxon>
        <taxon>Salinibacteraceae</taxon>
        <taxon>Salinibacter</taxon>
    </lineage>
</organism>
<dbReference type="InterPro" id="IPR036942">
    <property type="entry name" value="Beta-barrel_TonB_sf"/>
</dbReference>
<dbReference type="PROSITE" id="PS52016">
    <property type="entry name" value="TONB_DEPENDENT_REC_3"/>
    <property type="match status" value="1"/>
</dbReference>
<dbReference type="EMBL" id="JANUBB010000013">
    <property type="protein sequence ID" value="MCS3952953.1"/>
    <property type="molecule type" value="Genomic_DNA"/>
</dbReference>
<dbReference type="Proteomes" id="UP001155010">
    <property type="component" value="Unassembled WGS sequence"/>
</dbReference>
<evidence type="ECO:0000313" key="11">
    <source>
        <dbReference type="Proteomes" id="UP001155010"/>
    </source>
</evidence>
<dbReference type="SUPFAM" id="SSF56935">
    <property type="entry name" value="Porins"/>
    <property type="match status" value="1"/>
</dbReference>
<reference evidence="10" key="1">
    <citation type="submission" date="2022-08" db="EMBL/GenBank/DDBJ databases">
        <title>Genomic Encyclopedia of Type Strains, Phase V (KMG-V): Genome sequencing to study the core and pangenomes of soil and plant-associated prokaryotes.</title>
        <authorList>
            <person name="Whitman W."/>
        </authorList>
    </citation>
    <scope>NUCLEOTIDE SEQUENCE</scope>
    <source>
        <strain evidence="10">SP2017</strain>
    </source>
</reference>
<dbReference type="Pfam" id="PF00593">
    <property type="entry name" value="TonB_dep_Rec_b-barrel"/>
    <property type="match status" value="1"/>
</dbReference>
<name>A0A9X2Z5L3_9BACT</name>
<accession>A0A9X2Z5L3</accession>
<keyword evidence="5" id="KW-0798">TonB box</keyword>
<comment type="caution">
    <text evidence="10">The sequence shown here is derived from an EMBL/GenBank/DDBJ whole genome shotgun (WGS) entry which is preliminary data.</text>
</comment>
<evidence type="ECO:0000256" key="5">
    <source>
        <dbReference type="ARBA" id="ARBA00023077"/>
    </source>
</evidence>
<evidence type="ECO:0000256" key="8">
    <source>
        <dbReference type="PROSITE-ProRule" id="PRU01360"/>
    </source>
</evidence>
<comment type="subcellular location">
    <subcellularLocation>
        <location evidence="1 8">Cell outer membrane</location>
        <topology evidence="1 8">Multi-pass membrane protein</topology>
    </subcellularLocation>
</comment>
<evidence type="ECO:0000256" key="2">
    <source>
        <dbReference type="ARBA" id="ARBA00022448"/>
    </source>
</evidence>
<dbReference type="PANTHER" id="PTHR30069:SF42">
    <property type="entry name" value="FERRIC AEROBACTIN RECEPTOR"/>
    <property type="match status" value="1"/>
</dbReference>
<protein>
    <recommendedName>
        <fullName evidence="9">TonB-dependent receptor-like beta-barrel domain-containing protein</fullName>
    </recommendedName>
</protein>
<evidence type="ECO:0000256" key="7">
    <source>
        <dbReference type="ARBA" id="ARBA00023237"/>
    </source>
</evidence>
<keyword evidence="4 8" id="KW-0812">Transmembrane</keyword>